<name>A0A9X0QBT6_9BACT</name>
<protein>
    <submittedName>
        <fullName evidence="2">Uncharacterized protein YbjT (DUF2867 family)</fullName>
    </submittedName>
</protein>
<dbReference type="AlphaFoldDB" id="A0A9X0QBT6"/>
<evidence type="ECO:0000259" key="1">
    <source>
        <dbReference type="Pfam" id="PF05368"/>
    </source>
</evidence>
<sequence length="296" mass="32369">MKVLAIGGAGHVGSEVVKELLKRKAEVDVVVRKEGTKVSEGANAVIGDLLDPVFLEKVLNGIDKLYLLNAVTPDELTQALIAYALAKRLKVKHIVYHSVFRVDHFKDVPHFASKFAMESALHTFDLPFTIIRPNYFSQNDLGLKDPLTKAGIYPMPLGPVGVSTVDVRDIAEATAIALTTAGHEGKTYNLNGPDIVSGLGAAAIWSEVLGKEIKYAGHDMDEFEKQMRDKSPAWSAFDIRMMFQGYIERGFVAGEDDIETLTTLLGHAPRRYIDFARETAVAWQSKPVAPGFSTAA</sequence>
<gene>
    <name evidence="2" type="ORF">HDF14_001084</name>
</gene>
<dbReference type="Gene3D" id="3.90.25.10">
    <property type="entry name" value="UDP-galactose 4-epimerase, domain 1"/>
    <property type="match status" value="1"/>
</dbReference>
<reference evidence="2 3" key="1">
    <citation type="submission" date="2020-08" db="EMBL/GenBank/DDBJ databases">
        <title>Genomic Encyclopedia of Type Strains, Phase IV (KMG-V): Genome sequencing to study the core and pangenomes of soil and plant-associated prokaryotes.</title>
        <authorList>
            <person name="Whitman W."/>
        </authorList>
    </citation>
    <scope>NUCLEOTIDE SEQUENCE [LARGE SCALE GENOMIC DNA]</scope>
    <source>
        <strain evidence="2 3">X5P2</strain>
    </source>
</reference>
<accession>A0A9X0QBT6</accession>
<keyword evidence="3" id="KW-1185">Reference proteome</keyword>
<comment type="caution">
    <text evidence="2">The sequence shown here is derived from an EMBL/GenBank/DDBJ whole genome shotgun (WGS) entry which is preliminary data.</text>
</comment>
<feature type="domain" description="NmrA-like" evidence="1">
    <location>
        <begin position="2"/>
        <end position="242"/>
    </location>
</feature>
<dbReference type="Pfam" id="PF05368">
    <property type="entry name" value="NmrA"/>
    <property type="match status" value="1"/>
</dbReference>
<dbReference type="Proteomes" id="UP000535182">
    <property type="component" value="Unassembled WGS sequence"/>
</dbReference>
<dbReference type="EMBL" id="JACHEB010000002">
    <property type="protein sequence ID" value="MBB5327479.1"/>
    <property type="molecule type" value="Genomic_DNA"/>
</dbReference>
<dbReference type="SUPFAM" id="SSF51735">
    <property type="entry name" value="NAD(P)-binding Rossmann-fold domains"/>
    <property type="match status" value="1"/>
</dbReference>
<dbReference type="PANTHER" id="PTHR43162:SF1">
    <property type="entry name" value="PRESTALK A DIFFERENTIATION PROTEIN A"/>
    <property type="match status" value="1"/>
</dbReference>
<evidence type="ECO:0000313" key="2">
    <source>
        <dbReference type="EMBL" id="MBB5327479.1"/>
    </source>
</evidence>
<organism evidence="2 3">
    <name type="scientific">Tunturiibacter gelidiferens</name>
    <dbReference type="NCBI Taxonomy" id="3069689"/>
    <lineage>
        <taxon>Bacteria</taxon>
        <taxon>Pseudomonadati</taxon>
        <taxon>Acidobacteriota</taxon>
        <taxon>Terriglobia</taxon>
        <taxon>Terriglobales</taxon>
        <taxon>Acidobacteriaceae</taxon>
        <taxon>Tunturiibacter</taxon>
    </lineage>
</organism>
<dbReference type="InterPro" id="IPR008030">
    <property type="entry name" value="NmrA-like"/>
</dbReference>
<dbReference type="PANTHER" id="PTHR43162">
    <property type="match status" value="1"/>
</dbReference>
<dbReference type="RefSeq" id="WP_183974195.1">
    <property type="nucleotide sequence ID" value="NZ_JACHEB010000002.1"/>
</dbReference>
<evidence type="ECO:0000313" key="3">
    <source>
        <dbReference type="Proteomes" id="UP000535182"/>
    </source>
</evidence>
<dbReference type="Gene3D" id="3.40.50.720">
    <property type="entry name" value="NAD(P)-binding Rossmann-like Domain"/>
    <property type="match status" value="1"/>
</dbReference>
<dbReference type="InterPro" id="IPR051604">
    <property type="entry name" value="Ergot_Alk_Oxidoreductase"/>
</dbReference>
<dbReference type="InterPro" id="IPR036291">
    <property type="entry name" value="NAD(P)-bd_dom_sf"/>
</dbReference>
<proteinExistence type="predicted"/>